<feature type="transmembrane region" description="Helical" evidence="1">
    <location>
        <begin position="6"/>
        <end position="24"/>
    </location>
</feature>
<dbReference type="Proteomes" id="UP000318413">
    <property type="component" value="Unassembled WGS sequence"/>
</dbReference>
<comment type="caution">
    <text evidence="2">The sequence shown here is derived from an EMBL/GenBank/DDBJ whole genome shotgun (WGS) entry which is preliminary data.</text>
</comment>
<feature type="transmembrane region" description="Helical" evidence="1">
    <location>
        <begin position="36"/>
        <end position="55"/>
    </location>
</feature>
<evidence type="ECO:0000313" key="3">
    <source>
        <dbReference type="Proteomes" id="UP000318413"/>
    </source>
</evidence>
<keyword evidence="1" id="KW-0812">Transmembrane</keyword>
<protein>
    <submittedName>
        <fullName evidence="2">Uncharacterized protein</fullName>
    </submittedName>
</protein>
<dbReference type="EMBL" id="RCZK01000025">
    <property type="protein sequence ID" value="TPG05513.1"/>
    <property type="molecule type" value="Genomic_DNA"/>
</dbReference>
<dbReference type="RefSeq" id="WP_140872815.1">
    <property type="nucleotide sequence ID" value="NZ_RCZK01000025.1"/>
</dbReference>
<feature type="transmembrane region" description="Helical" evidence="1">
    <location>
        <begin position="67"/>
        <end position="88"/>
    </location>
</feature>
<proteinExistence type="predicted"/>
<evidence type="ECO:0000256" key="1">
    <source>
        <dbReference type="SAM" id="Phobius"/>
    </source>
</evidence>
<keyword evidence="1" id="KW-0472">Membrane</keyword>
<accession>A0A502BYC5</accession>
<keyword evidence="1" id="KW-1133">Transmembrane helix</keyword>
<gene>
    <name evidence="2" type="ORF">EAH84_15105</name>
</gene>
<dbReference type="AlphaFoldDB" id="A0A502BYC5"/>
<sequence length="91" mass="10019">MTSYFAPAVYLLCFMASTACMVLLGRTYAKGRAPLLLWSAICFGLLAANNLMLVLDLLAFPDDDLRIFRAFLSLAGVSTLIFGFIWSAQDE</sequence>
<dbReference type="OrthoDB" id="5295794at2"/>
<dbReference type="Pfam" id="PF19447">
    <property type="entry name" value="DUF5985"/>
    <property type="match status" value="1"/>
</dbReference>
<keyword evidence="3" id="KW-1185">Reference proteome</keyword>
<name>A0A502BYC5_9SPHN</name>
<evidence type="ECO:0000313" key="2">
    <source>
        <dbReference type="EMBL" id="TPG05513.1"/>
    </source>
</evidence>
<dbReference type="InterPro" id="IPR046027">
    <property type="entry name" value="DUF5985"/>
</dbReference>
<organism evidence="2 3">
    <name type="scientific">Sphingomonas oligophenolica</name>
    <dbReference type="NCBI Taxonomy" id="301154"/>
    <lineage>
        <taxon>Bacteria</taxon>
        <taxon>Pseudomonadati</taxon>
        <taxon>Pseudomonadota</taxon>
        <taxon>Alphaproteobacteria</taxon>
        <taxon>Sphingomonadales</taxon>
        <taxon>Sphingomonadaceae</taxon>
        <taxon>Sphingomonas</taxon>
    </lineage>
</organism>
<reference evidence="2 3" key="1">
    <citation type="journal article" date="2019" name="Environ. Microbiol.">
        <title>Species interactions and distinct microbial communities in high Arctic permafrost affected cryosols are associated with the CH4 and CO2 gas fluxes.</title>
        <authorList>
            <person name="Altshuler I."/>
            <person name="Hamel J."/>
            <person name="Turney S."/>
            <person name="Magnuson E."/>
            <person name="Levesque R."/>
            <person name="Greer C."/>
            <person name="Whyte L.G."/>
        </authorList>
    </citation>
    <scope>NUCLEOTIDE SEQUENCE [LARGE SCALE GENOMIC DNA]</scope>
    <source>
        <strain evidence="2 3">S5.1</strain>
    </source>
</reference>